<name>A0A8H5G793_9AGAR</name>
<evidence type="ECO:0000313" key="2">
    <source>
        <dbReference type="Proteomes" id="UP000559027"/>
    </source>
</evidence>
<reference evidence="1 2" key="1">
    <citation type="journal article" date="2020" name="ISME J.">
        <title>Uncovering the hidden diversity of litter-decomposition mechanisms in mushroom-forming fungi.</title>
        <authorList>
            <person name="Floudas D."/>
            <person name="Bentzer J."/>
            <person name="Ahren D."/>
            <person name="Johansson T."/>
            <person name="Persson P."/>
            <person name="Tunlid A."/>
        </authorList>
    </citation>
    <scope>NUCLEOTIDE SEQUENCE [LARGE SCALE GENOMIC DNA]</scope>
    <source>
        <strain evidence="1 2">CBS 146.42</strain>
    </source>
</reference>
<keyword evidence="2" id="KW-1185">Reference proteome</keyword>
<sequence length="252" mass="26770">MAAPSNEFFIKCLGLGPEATARTTSGDCTPVVFSVMQPASGFNEWVWIPNPGGPINTVSGQIKNVATGGVIAAHGNTLVVCAASDPQGPSLWVLDGPQGAFRFGLPTTKFHIVCQSTGIAKGKNSTSPGPGMCTPIVFNEATNAGDFEHWLLVQPNPNVNEWGFQNVASKNWASSQGGRVVGCWNYESDKCAWLPIRLVDGTYIVQLLSDPTYFWTVNEQNLLALTKNTSGLGPSSVFTFPPDGISPPPTSR</sequence>
<dbReference type="EMBL" id="JAACJO010000004">
    <property type="protein sequence ID" value="KAF5359657.1"/>
    <property type="molecule type" value="Genomic_DNA"/>
</dbReference>
<dbReference type="AlphaFoldDB" id="A0A8H5G793"/>
<dbReference type="Gene3D" id="2.80.10.50">
    <property type="match status" value="1"/>
</dbReference>
<protein>
    <submittedName>
        <fullName evidence="1">Uncharacterized protein</fullName>
    </submittedName>
</protein>
<evidence type="ECO:0000313" key="1">
    <source>
        <dbReference type="EMBL" id="KAF5359657.1"/>
    </source>
</evidence>
<comment type="caution">
    <text evidence="1">The sequence shown here is derived from an EMBL/GenBank/DDBJ whole genome shotgun (WGS) entry which is preliminary data.</text>
</comment>
<organism evidence="1 2">
    <name type="scientific">Leucocoprinus leucothites</name>
    <dbReference type="NCBI Taxonomy" id="201217"/>
    <lineage>
        <taxon>Eukaryota</taxon>
        <taxon>Fungi</taxon>
        <taxon>Dikarya</taxon>
        <taxon>Basidiomycota</taxon>
        <taxon>Agaricomycotina</taxon>
        <taxon>Agaricomycetes</taxon>
        <taxon>Agaricomycetidae</taxon>
        <taxon>Agaricales</taxon>
        <taxon>Agaricineae</taxon>
        <taxon>Agaricaceae</taxon>
        <taxon>Leucocoprinus</taxon>
    </lineage>
</organism>
<accession>A0A8H5G793</accession>
<gene>
    <name evidence="1" type="ORF">D9756_002895</name>
</gene>
<dbReference type="OrthoDB" id="10431508at2759"/>
<proteinExistence type="predicted"/>
<dbReference type="Proteomes" id="UP000559027">
    <property type="component" value="Unassembled WGS sequence"/>
</dbReference>